<dbReference type="CDD" id="cd10527">
    <property type="entry name" value="SET_LSMT"/>
    <property type="match status" value="1"/>
</dbReference>
<dbReference type="InterPro" id="IPR036464">
    <property type="entry name" value="Rubisco_LSMT_subst-bd_sf"/>
</dbReference>
<dbReference type="InterPro" id="IPR015353">
    <property type="entry name" value="Rubisco_LSMT_subst-bd"/>
</dbReference>
<dbReference type="GO" id="GO:0032259">
    <property type="term" value="P:methylation"/>
    <property type="evidence" value="ECO:0007669"/>
    <property type="project" value="UniProtKB-KW"/>
</dbReference>
<keyword evidence="2" id="KW-0808">Transferase</keyword>
<dbReference type="PROSITE" id="PS50280">
    <property type="entry name" value="SET"/>
    <property type="match status" value="1"/>
</dbReference>
<name>A0A061EFL0_THECC</name>
<dbReference type="PANTHER" id="PTHR13271">
    <property type="entry name" value="UNCHARACTERIZED PUTATIVE METHYLTRANSFERASE"/>
    <property type="match status" value="1"/>
</dbReference>
<dbReference type="EMBL" id="CM001880">
    <property type="protein sequence ID" value="EOY01089.1"/>
    <property type="molecule type" value="Genomic_DNA"/>
</dbReference>
<evidence type="ECO:0000256" key="2">
    <source>
        <dbReference type="ARBA" id="ARBA00022679"/>
    </source>
</evidence>
<organism evidence="5 6">
    <name type="scientific">Theobroma cacao</name>
    <name type="common">Cacao</name>
    <name type="synonym">Cocoa</name>
    <dbReference type="NCBI Taxonomy" id="3641"/>
    <lineage>
        <taxon>Eukaryota</taxon>
        <taxon>Viridiplantae</taxon>
        <taxon>Streptophyta</taxon>
        <taxon>Embryophyta</taxon>
        <taxon>Tracheophyta</taxon>
        <taxon>Spermatophyta</taxon>
        <taxon>Magnoliopsida</taxon>
        <taxon>eudicotyledons</taxon>
        <taxon>Gunneridae</taxon>
        <taxon>Pentapetalae</taxon>
        <taxon>rosids</taxon>
        <taxon>malvids</taxon>
        <taxon>Malvales</taxon>
        <taxon>Malvaceae</taxon>
        <taxon>Byttnerioideae</taxon>
        <taxon>Theobroma</taxon>
    </lineage>
</organism>
<evidence type="ECO:0000256" key="1">
    <source>
        <dbReference type="ARBA" id="ARBA00022603"/>
    </source>
</evidence>
<dbReference type="InterPro" id="IPR050600">
    <property type="entry name" value="SETD3_SETD6_MTase"/>
</dbReference>
<dbReference type="eggNOG" id="KOG1337">
    <property type="taxonomic scope" value="Eukaryota"/>
</dbReference>
<dbReference type="Gene3D" id="3.90.1410.10">
    <property type="entry name" value="set domain protein methyltransferase, domain 1"/>
    <property type="match status" value="2"/>
</dbReference>
<keyword evidence="1 5" id="KW-0489">Methyltransferase</keyword>
<feature type="domain" description="SET" evidence="4">
    <location>
        <begin position="127"/>
        <end position="437"/>
    </location>
</feature>
<dbReference type="Pfam" id="PF09273">
    <property type="entry name" value="Rubis-subs-bind"/>
    <property type="match status" value="1"/>
</dbReference>
<dbReference type="InterPro" id="IPR046341">
    <property type="entry name" value="SET_dom_sf"/>
</dbReference>
<reference evidence="5 6" key="1">
    <citation type="journal article" date="2013" name="Genome Biol.">
        <title>The genome sequence of the most widely cultivated cacao type and its use to identify candidate genes regulating pod color.</title>
        <authorList>
            <person name="Motamayor J.C."/>
            <person name="Mockaitis K."/>
            <person name="Schmutz J."/>
            <person name="Haiminen N."/>
            <person name="Iii D.L."/>
            <person name="Cornejo O."/>
            <person name="Findley S.D."/>
            <person name="Zheng P."/>
            <person name="Utro F."/>
            <person name="Royaert S."/>
            <person name="Saski C."/>
            <person name="Jenkins J."/>
            <person name="Podicheti R."/>
            <person name="Zhao M."/>
            <person name="Scheffler B.E."/>
            <person name="Stack J.C."/>
            <person name="Feltus F.A."/>
            <person name="Mustiga G.M."/>
            <person name="Amores F."/>
            <person name="Phillips W."/>
            <person name="Marelli J.P."/>
            <person name="May G.D."/>
            <person name="Shapiro H."/>
            <person name="Ma J."/>
            <person name="Bustamante C.D."/>
            <person name="Schnell R.J."/>
            <person name="Main D."/>
            <person name="Gilbert D."/>
            <person name="Parida L."/>
            <person name="Kuhn D.N."/>
        </authorList>
    </citation>
    <scope>NUCLEOTIDE SEQUENCE [LARGE SCALE GENOMIC DNA]</scope>
    <source>
        <strain evidence="6">cv. Matina 1-6</strain>
    </source>
</reference>
<evidence type="ECO:0000259" key="4">
    <source>
        <dbReference type="PROSITE" id="PS50280"/>
    </source>
</evidence>
<dbReference type="GO" id="GO:0016279">
    <property type="term" value="F:protein-lysine N-methyltransferase activity"/>
    <property type="evidence" value="ECO:0000318"/>
    <property type="project" value="GO_Central"/>
</dbReference>
<dbReference type="PANTHER" id="PTHR13271:SF116">
    <property type="entry name" value="F21J9.27"/>
    <property type="match status" value="1"/>
</dbReference>
<dbReference type="InterPro" id="IPR001214">
    <property type="entry name" value="SET_dom"/>
</dbReference>
<dbReference type="InParanoid" id="A0A061EFL0"/>
<dbReference type="OMA" id="PHPPDLI"/>
<proteinExistence type="predicted"/>
<gene>
    <name evidence="5" type="ORF">TCM_011041</name>
</gene>
<protein>
    <submittedName>
        <fullName evidence="5">Rubisco methyltransferase family protein isoform 1</fullName>
    </submittedName>
</protein>
<dbReference type="SUPFAM" id="SSF81822">
    <property type="entry name" value="RuBisCo LSMT C-terminal, substrate-binding domain"/>
    <property type="match status" value="1"/>
</dbReference>
<dbReference type="Proteomes" id="UP000026915">
    <property type="component" value="Chromosome 2"/>
</dbReference>
<dbReference type="Gramene" id="EOY01089">
    <property type="protein sequence ID" value="EOY01089"/>
    <property type="gene ID" value="TCM_011041"/>
</dbReference>
<dbReference type="FunFam" id="3.90.1420.10:FF:000007">
    <property type="entry name" value="SET domain containing protein"/>
    <property type="match status" value="1"/>
</dbReference>
<dbReference type="FunFam" id="3.90.1410.10:FF:000009">
    <property type="entry name" value="Histone-lysine N-methyltransferase setd3"/>
    <property type="match status" value="1"/>
</dbReference>
<keyword evidence="6" id="KW-1185">Reference proteome</keyword>
<dbReference type="Gene3D" id="3.90.1420.10">
    <property type="entry name" value="Rubisco LSMT, substrate-binding domain"/>
    <property type="match status" value="1"/>
</dbReference>
<evidence type="ECO:0000313" key="6">
    <source>
        <dbReference type="Proteomes" id="UP000026915"/>
    </source>
</evidence>
<accession>A0A061EFL0</accession>
<evidence type="ECO:0000256" key="3">
    <source>
        <dbReference type="ARBA" id="ARBA00022691"/>
    </source>
</evidence>
<evidence type="ECO:0000313" key="5">
    <source>
        <dbReference type="EMBL" id="EOY01089.1"/>
    </source>
</evidence>
<dbReference type="SUPFAM" id="SSF82199">
    <property type="entry name" value="SET domain"/>
    <property type="match status" value="1"/>
</dbReference>
<keyword evidence="3" id="KW-0949">S-adenosyl-L-methionine</keyword>
<dbReference type="Pfam" id="PF00856">
    <property type="entry name" value="SET"/>
    <property type="match status" value="1"/>
</dbReference>
<sequence>METIKGDLEDFCACSEERDMFEFAALASLDYKNISPGKTKGFLPSSGFFSFRPFYTKAAAKADRLSLLLAVSSLPLENMAASKMLIPSLTKFRPLTCAAAAFYPTRLVPHPPDLVKWVKREGGFVHEAVKIAQDTTLGLGLVASGEIPKGSDLIVLPDHVPLKFQSDEQNGADSVLLHLSHQVPDLNLSDSGVALWVFLNWVTDHSKSLSLYERAQLLCLSSNRVLNWTLWEHVTEELWAMKLGLKLLQERAKVGSFWWPYISNLPETYSVPIFFTGEDIKNLQYAPLLYQLALKLIVIFFPNQVNKRCRFLLEFEQEVKNALKDLKLSEHPFGGQDVDASSLGWAMSAVSSRAFRLYGKKLPDGSRSDIPMMLPLIDMCNHSFNPNAQIVQEQDVGNSKMLIKAAQSFAHTSHFLSYQVVAEKDIKQNDPLLLHYGCLSNDFFLLDYGFVMPSNPYDYIELKYDGALMDAASMAAGVSSPNFSAPAPWQRQVLSQLKLDGEASNLKVIIGGPELVEGRLLSALRVILSNDMELVQRYDLNVLKSLSAEAPLGFANEVAVFRTIIALCVIALGHFPTKIMDDESQMKQGVPVSTELAIQFRIQKKSVIIDVMRDLTKRVKLLSSKETTTA</sequence>
<dbReference type="AlphaFoldDB" id="A0A061EFL0"/>
<dbReference type="STRING" id="3641.A0A061EFL0"/>
<dbReference type="FunCoup" id="A0A061EFL0">
    <property type="interactions" value="416"/>
</dbReference>